<dbReference type="AlphaFoldDB" id="D7UUX7"/>
<evidence type="ECO:0000313" key="2">
    <source>
        <dbReference type="EMBL" id="EFI85053.1"/>
    </source>
</evidence>
<name>D7UUX7_LISGR</name>
<dbReference type="GO" id="GO:0022857">
    <property type="term" value="F:transmembrane transporter activity"/>
    <property type="evidence" value="ECO:0007669"/>
    <property type="project" value="InterPro"/>
</dbReference>
<dbReference type="EMBL" id="ACCR02000002">
    <property type="protein sequence ID" value="EFI85053.1"/>
    <property type="molecule type" value="Genomic_DNA"/>
</dbReference>
<feature type="transmembrane region" description="Helical" evidence="1">
    <location>
        <begin position="7"/>
        <end position="25"/>
    </location>
</feature>
<feature type="transmembrane region" description="Helical" evidence="1">
    <location>
        <begin position="130"/>
        <end position="154"/>
    </location>
</feature>
<keyword evidence="1" id="KW-1133">Transmembrane helix</keyword>
<feature type="transmembrane region" description="Helical" evidence="1">
    <location>
        <begin position="56"/>
        <end position="80"/>
    </location>
</feature>
<evidence type="ECO:0000256" key="1">
    <source>
        <dbReference type="SAM" id="Phobius"/>
    </source>
</evidence>
<feature type="transmembrane region" description="Helical" evidence="1">
    <location>
        <begin position="92"/>
        <end position="118"/>
    </location>
</feature>
<keyword evidence="3" id="KW-1185">Reference proteome</keyword>
<feature type="transmembrane region" description="Helical" evidence="1">
    <location>
        <begin position="169"/>
        <end position="196"/>
    </location>
</feature>
<evidence type="ECO:0000313" key="3">
    <source>
        <dbReference type="Proteomes" id="UP000010119"/>
    </source>
</evidence>
<organism evidence="2 3">
    <name type="scientific">Listeria grayi DSM 20601</name>
    <dbReference type="NCBI Taxonomy" id="525367"/>
    <lineage>
        <taxon>Bacteria</taxon>
        <taxon>Bacillati</taxon>
        <taxon>Bacillota</taxon>
        <taxon>Bacilli</taxon>
        <taxon>Bacillales</taxon>
        <taxon>Listeriaceae</taxon>
        <taxon>Listeria</taxon>
    </lineage>
</organism>
<reference evidence="2" key="1">
    <citation type="submission" date="2010-06" db="EMBL/GenBank/DDBJ databases">
        <authorList>
            <person name="Muzny D."/>
            <person name="Qin X."/>
            <person name="Buhay C."/>
            <person name="Dugan-Rocha S."/>
            <person name="Ding Y."/>
            <person name="Chen G."/>
            <person name="Hawes A."/>
            <person name="Holder M."/>
            <person name="Jhangiani S."/>
            <person name="Johnson A."/>
            <person name="Khan Z."/>
            <person name="Li Z."/>
            <person name="Liu W."/>
            <person name="Liu X."/>
            <person name="Perez L."/>
            <person name="Shen H."/>
            <person name="Wang Q."/>
            <person name="Watt J."/>
            <person name="Xi L."/>
            <person name="Xin Y."/>
            <person name="Zhou J."/>
            <person name="Deng J."/>
            <person name="Jiang H."/>
            <person name="Liu Y."/>
            <person name="Qu J."/>
            <person name="Song X.-Z."/>
            <person name="Zhang L."/>
            <person name="Villasana D."/>
            <person name="Johnson A."/>
            <person name="Liu J."/>
            <person name="Liyanage D."/>
            <person name="Lorensuhewa L."/>
            <person name="Robinson T."/>
            <person name="Song A."/>
            <person name="Song B.-B."/>
            <person name="Dinh H."/>
            <person name="Thornton R."/>
            <person name="Coyle M."/>
            <person name="Francisco L."/>
            <person name="Jackson L."/>
            <person name="Javaid M."/>
            <person name="Korchina V."/>
            <person name="Kovar C."/>
            <person name="Mata R."/>
            <person name="Mathew T."/>
            <person name="Ngo R."/>
            <person name="Nguyen L."/>
            <person name="Nguyen N."/>
            <person name="Okwuonu G."/>
            <person name="Ongeri F."/>
            <person name="Pham C."/>
            <person name="Simmons D."/>
            <person name="Wilczek-Boney K."/>
            <person name="Hale W."/>
            <person name="Jakkamsetti A."/>
            <person name="Pham P."/>
            <person name="Ruth R."/>
            <person name="San Lucas F."/>
            <person name="Warren J."/>
            <person name="Zhang J."/>
            <person name="Zhao Z."/>
            <person name="Zhou C."/>
            <person name="Zhu D."/>
            <person name="Lee S."/>
            <person name="Bess C."/>
            <person name="Blankenburg K."/>
            <person name="Forbes L."/>
            <person name="Fu Q."/>
            <person name="Gubbala S."/>
            <person name="Hirani K."/>
            <person name="Jayaseelan J.C."/>
            <person name="Lara F."/>
            <person name="Munidasa M."/>
            <person name="Palculict T."/>
            <person name="Patil S."/>
            <person name="Pu L.-L."/>
            <person name="Saada N."/>
            <person name="Tang L."/>
            <person name="Weissenberger G."/>
            <person name="Zhu Y."/>
            <person name="Hemphill L."/>
            <person name="Shang Y."/>
            <person name="Youmans B."/>
            <person name="Ayvaz T."/>
            <person name="Ross M."/>
            <person name="Santibanez J."/>
            <person name="Aqrawi P."/>
            <person name="Gross S."/>
            <person name="Joshi V."/>
            <person name="Fowler G."/>
            <person name="Nazareth L."/>
            <person name="Reid J."/>
            <person name="Worley K."/>
            <person name="Petrosino J."/>
            <person name="Highlander S."/>
            <person name="Gibbs R."/>
        </authorList>
    </citation>
    <scope>NUCLEOTIDE SEQUENCE [LARGE SCALE GENOMIC DNA]</scope>
    <source>
        <strain evidence="2">DSM 20601</strain>
    </source>
</reference>
<protein>
    <recommendedName>
        <fullName evidence="4">Thiamine transporter protein (Thia_YuaJ)</fullName>
    </recommendedName>
</protein>
<keyword evidence="1" id="KW-0472">Membrane</keyword>
<evidence type="ECO:0008006" key="4">
    <source>
        <dbReference type="Google" id="ProtNLM"/>
    </source>
</evidence>
<dbReference type="HOGENOM" id="CLU_088550_3_0_9"/>
<dbReference type="Proteomes" id="UP000010119">
    <property type="component" value="Unassembled WGS sequence"/>
</dbReference>
<dbReference type="eggNOG" id="COG4684">
    <property type="taxonomic scope" value="Bacteria"/>
</dbReference>
<sequence>MSKSKNITLLAVFTGIILLLAFTPLGFIPLGIIKATIIHIPVIIGSILLGPKRGAILGVVFGATSLISNTISPALLSFVFSPFIPIPGLTHGSLLALLICFLPRLLVGILPFYFYRFFARLFKSRKPSVSYLLAGIAGSLINTVLVMAGIYFFFGNAYAEVQNIPIKEVYGAIISIIAINGVPEAIVAGLITMVVLKIVNNSNRFKQLFR</sequence>
<comment type="caution">
    <text evidence="2">The sequence shown here is derived from an EMBL/GenBank/DDBJ whole genome shotgun (WGS) entry which is preliminary data.</text>
</comment>
<dbReference type="RefSeq" id="WP_003756698.1">
    <property type="nucleotide sequence ID" value="NZ_GL538352.1"/>
</dbReference>
<accession>D7UUX7</accession>
<dbReference type="STRING" id="525367.HMPREF0556_10252"/>
<keyword evidence="1" id="KW-0812">Transmembrane</keyword>
<dbReference type="Gene3D" id="1.10.1760.20">
    <property type="match status" value="1"/>
</dbReference>
<feature type="transmembrane region" description="Helical" evidence="1">
    <location>
        <begin position="31"/>
        <end position="49"/>
    </location>
</feature>
<proteinExistence type="predicted"/>
<gene>
    <name evidence="2" type="ORF">HMPREF0556_10252</name>
</gene>
<dbReference type="Pfam" id="PF12822">
    <property type="entry name" value="ECF_trnsprt"/>
    <property type="match status" value="1"/>
</dbReference>
<dbReference type="InterPro" id="IPR024529">
    <property type="entry name" value="ECF_trnsprt_substrate-spec"/>
</dbReference>